<dbReference type="Proteomes" id="UP000625711">
    <property type="component" value="Unassembled WGS sequence"/>
</dbReference>
<sequence>MAPPAGNKGRHRTRITCAREAVAAAERARPQNPILAGDRRFCCVADGKPEEEESDGRMTSELGPIKVELRAGGSQPPRQSIRPTSN</sequence>
<evidence type="ECO:0000313" key="2">
    <source>
        <dbReference type="Proteomes" id="UP000625711"/>
    </source>
</evidence>
<reference evidence="1" key="1">
    <citation type="submission" date="2020-08" db="EMBL/GenBank/DDBJ databases">
        <title>Genome sequencing and assembly of the red palm weevil Rhynchophorus ferrugineus.</title>
        <authorList>
            <person name="Dias G.B."/>
            <person name="Bergman C.M."/>
            <person name="Manee M."/>
        </authorList>
    </citation>
    <scope>NUCLEOTIDE SEQUENCE</scope>
    <source>
        <strain evidence="1">AA-2017</strain>
        <tissue evidence="1">Whole larva</tissue>
    </source>
</reference>
<comment type="caution">
    <text evidence="1">The sequence shown here is derived from an EMBL/GenBank/DDBJ whole genome shotgun (WGS) entry which is preliminary data.</text>
</comment>
<dbReference type="AlphaFoldDB" id="A0A834I0A7"/>
<organism evidence="1 2">
    <name type="scientific">Rhynchophorus ferrugineus</name>
    <name type="common">Red palm weevil</name>
    <name type="synonym">Curculio ferrugineus</name>
    <dbReference type="NCBI Taxonomy" id="354439"/>
    <lineage>
        <taxon>Eukaryota</taxon>
        <taxon>Metazoa</taxon>
        <taxon>Ecdysozoa</taxon>
        <taxon>Arthropoda</taxon>
        <taxon>Hexapoda</taxon>
        <taxon>Insecta</taxon>
        <taxon>Pterygota</taxon>
        <taxon>Neoptera</taxon>
        <taxon>Endopterygota</taxon>
        <taxon>Coleoptera</taxon>
        <taxon>Polyphaga</taxon>
        <taxon>Cucujiformia</taxon>
        <taxon>Curculionidae</taxon>
        <taxon>Dryophthorinae</taxon>
        <taxon>Rhynchophorus</taxon>
    </lineage>
</organism>
<evidence type="ECO:0000313" key="1">
    <source>
        <dbReference type="EMBL" id="KAF7270709.1"/>
    </source>
</evidence>
<dbReference type="EMBL" id="JAACXV010014067">
    <property type="protein sequence ID" value="KAF7270709.1"/>
    <property type="molecule type" value="Genomic_DNA"/>
</dbReference>
<protein>
    <submittedName>
        <fullName evidence="1">Uncharacterized protein</fullName>
    </submittedName>
</protein>
<gene>
    <name evidence="1" type="ORF">GWI33_016343</name>
</gene>
<proteinExistence type="predicted"/>
<name>A0A834I0A7_RHYFE</name>
<accession>A0A834I0A7</accession>
<keyword evidence="2" id="KW-1185">Reference proteome</keyword>